<protein>
    <submittedName>
        <fullName evidence="2">Uncharacterized protein</fullName>
    </submittedName>
</protein>
<feature type="region of interest" description="Disordered" evidence="1">
    <location>
        <begin position="20"/>
        <end position="41"/>
    </location>
</feature>
<gene>
    <name evidence="2" type="ORF">B0H16DRAFT_396713</name>
</gene>
<dbReference type="AlphaFoldDB" id="A0AAD7JIL8"/>
<evidence type="ECO:0000256" key="1">
    <source>
        <dbReference type="SAM" id="MobiDB-lite"/>
    </source>
</evidence>
<reference evidence="2" key="1">
    <citation type="submission" date="2023-03" db="EMBL/GenBank/DDBJ databases">
        <title>Massive genome expansion in bonnet fungi (Mycena s.s.) driven by repeated elements and novel gene families across ecological guilds.</title>
        <authorList>
            <consortium name="Lawrence Berkeley National Laboratory"/>
            <person name="Harder C.B."/>
            <person name="Miyauchi S."/>
            <person name="Viragh M."/>
            <person name="Kuo A."/>
            <person name="Thoen E."/>
            <person name="Andreopoulos B."/>
            <person name="Lu D."/>
            <person name="Skrede I."/>
            <person name="Drula E."/>
            <person name="Henrissat B."/>
            <person name="Morin E."/>
            <person name="Kohler A."/>
            <person name="Barry K."/>
            <person name="LaButti K."/>
            <person name="Morin E."/>
            <person name="Salamov A."/>
            <person name="Lipzen A."/>
            <person name="Mereny Z."/>
            <person name="Hegedus B."/>
            <person name="Baldrian P."/>
            <person name="Stursova M."/>
            <person name="Weitz H."/>
            <person name="Taylor A."/>
            <person name="Grigoriev I.V."/>
            <person name="Nagy L.G."/>
            <person name="Martin F."/>
            <person name="Kauserud H."/>
        </authorList>
    </citation>
    <scope>NUCLEOTIDE SEQUENCE</scope>
    <source>
        <strain evidence="2">CBHHK182m</strain>
    </source>
</reference>
<proteinExistence type="predicted"/>
<comment type="caution">
    <text evidence="2">The sequence shown here is derived from an EMBL/GenBank/DDBJ whole genome shotgun (WGS) entry which is preliminary data.</text>
</comment>
<feature type="compositionally biased region" description="Basic and acidic residues" evidence="1">
    <location>
        <begin position="24"/>
        <end position="41"/>
    </location>
</feature>
<accession>A0AAD7JIL8</accession>
<keyword evidence="3" id="KW-1185">Reference proteome</keyword>
<organism evidence="2 3">
    <name type="scientific">Mycena metata</name>
    <dbReference type="NCBI Taxonomy" id="1033252"/>
    <lineage>
        <taxon>Eukaryota</taxon>
        <taxon>Fungi</taxon>
        <taxon>Dikarya</taxon>
        <taxon>Basidiomycota</taxon>
        <taxon>Agaricomycotina</taxon>
        <taxon>Agaricomycetes</taxon>
        <taxon>Agaricomycetidae</taxon>
        <taxon>Agaricales</taxon>
        <taxon>Marasmiineae</taxon>
        <taxon>Mycenaceae</taxon>
        <taxon>Mycena</taxon>
    </lineage>
</organism>
<evidence type="ECO:0000313" key="2">
    <source>
        <dbReference type="EMBL" id="KAJ7765617.1"/>
    </source>
</evidence>
<sequence length="259" mass="27144">MLQGLDVNVGETGGPILLLISRPPADRSKTGDASSRQEKGDAVRLPSLGVETLTGRQLGVPMFIGHPWAFRTRRIKSHINETRPSSLLLMPHIFVRNDTTEVLNIAISFAAPVAFTNSLAPGATWGPHDMASFAYPSFEARLDHGPEKNHFSAGASLAAAGTIAGAWALGAASVLVGTASVLGAFGGGFAGMARAPAGVMAAGALMNRAHDGGAAYGRDAEGVVLRTGPIVIGFAEKHYTVRFVNGSYELFDEDEHRVL</sequence>
<dbReference type="EMBL" id="JARKIB010000025">
    <property type="protein sequence ID" value="KAJ7765617.1"/>
    <property type="molecule type" value="Genomic_DNA"/>
</dbReference>
<name>A0AAD7JIL8_9AGAR</name>
<dbReference type="Proteomes" id="UP001215598">
    <property type="component" value="Unassembled WGS sequence"/>
</dbReference>
<evidence type="ECO:0000313" key="3">
    <source>
        <dbReference type="Proteomes" id="UP001215598"/>
    </source>
</evidence>